<protein>
    <submittedName>
        <fullName evidence="4">Interactor of constitutive active ROPs protein, putative</fullName>
    </submittedName>
</protein>
<dbReference type="PANTHER" id="PTHR34224:SF18">
    <property type="entry name" value="INTERACTOR OF CONSTITUTIVE ACTIVE ROPS 3"/>
    <property type="match status" value="1"/>
</dbReference>
<dbReference type="AlphaFoldDB" id="G7IU53"/>
<dbReference type="PANTHER" id="PTHR34224">
    <property type="entry name" value="INTERACTOR OF CONSTITUTIVE ACTIVE ROPS 2, CHLOROPLASTIC-RELATED"/>
    <property type="match status" value="1"/>
</dbReference>
<organism evidence="4 6">
    <name type="scientific">Medicago truncatula</name>
    <name type="common">Barrel medic</name>
    <name type="synonym">Medicago tribuloides</name>
    <dbReference type="NCBI Taxonomy" id="3880"/>
    <lineage>
        <taxon>Eukaryota</taxon>
        <taxon>Viridiplantae</taxon>
        <taxon>Streptophyta</taxon>
        <taxon>Embryophyta</taxon>
        <taxon>Tracheophyta</taxon>
        <taxon>Spermatophyta</taxon>
        <taxon>Magnoliopsida</taxon>
        <taxon>eudicotyledons</taxon>
        <taxon>Gunneridae</taxon>
        <taxon>Pentapetalae</taxon>
        <taxon>rosids</taxon>
        <taxon>fabids</taxon>
        <taxon>Fabales</taxon>
        <taxon>Fabaceae</taxon>
        <taxon>Papilionoideae</taxon>
        <taxon>50 kb inversion clade</taxon>
        <taxon>NPAAA clade</taxon>
        <taxon>Hologalegina</taxon>
        <taxon>IRL clade</taxon>
        <taxon>Trifolieae</taxon>
        <taxon>Medicago</taxon>
    </lineage>
</organism>
<dbReference type="HOGENOM" id="CLU_2530868_0_0_1"/>
<dbReference type="EMBL" id="CM001218">
    <property type="protein sequence ID" value="AES67403.1"/>
    <property type="molecule type" value="Genomic_DNA"/>
</dbReference>
<name>G7IU53_MEDTR</name>
<proteinExistence type="inferred from homology"/>
<dbReference type="InterPro" id="IPR029688">
    <property type="entry name" value="ICR"/>
</dbReference>
<gene>
    <name evidence="4" type="ordered locus">MTR_2g093240</name>
</gene>
<comment type="similarity">
    <text evidence="1">Belongs to the ICR family.</text>
</comment>
<evidence type="ECO:0000256" key="1">
    <source>
        <dbReference type="ARBA" id="ARBA00009778"/>
    </source>
</evidence>
<feature type="coiled-coil region" evidence="3">
    <location>
        <begin position="2"/>
        <end position="46"/>
    </location>
</feature>
<reference evidence="4 6" key="1">
    <citation type="journal article" date="2011" name="Nature">
        <title>The Medicago genome provides insight into the evolution of rhizobial symbioses.</title>
        <authorList>
            <person name="Young N.D."/>
            <person name="Debelle F."/>
            <person name="Oldroyd G.E."/>
            <person name="Geurts R."/>
            <person name="Cannon S.B."/>
            <person name="Udvardi M.K."/>
            <person name="Benedito V.A."/>
            <person name="Mayer K.F."/>
            <person name="Gouzy J."/>
            <person name="Schoof H."/>
            <person name="Van de Peer Y."/>
            <person name="Proost S."/>
            <person name="Cook D.R."/>
            <person name="Meyers B.C."/>
            <person name="Spannagl M."/>
            <person name="Cheung F."/>
            <person name="De Mita S."/>
            <person name="Krishnakumar V."/>
            <person name="Gundlach H."/>
            <person name="Zhou S."/>
            <person name="Mudge J."/>
            <person name="Bharti A.K."/>
            <person name="Murray J.D."/>
            <person name="Naoumkina M.A."/>
            <person name="Rosen B."/>
            <person name="Silverstein K.A."/>
            <person name="Tang H."/>
            <person name="Rombauts S."/>
            <person name="Zhao P.X."/>
            <person name="Zhou P."/>
            <person name="Barbe V."/>
            <person name="Bardou P."/>
            <person name="Bechner M."/>
            <person name="Bellec A."/>
            <person name="Berger A."/>
            <person name="Berges H."/>
            <person name="Bidwell S."/>
            <person name="Bisseling T."/>
            <person name="Choisne N."/>
            <person name="Couloux A."/>
            <person name="Denny R."/>
            <person name="Deshpande S."/>
            <person name="Dai X."/>
            <person name="Doyle J.J."/>
            <person name="Dudez A.M."/>
            <person name="Farmer A.D."/>
            <person name="Fouteau S."/>
            <person name="Franken C."/>
            <person name="Gibelin C."/>
            <person name="Gish J."/>
            <person name="Goldstein S."/>
            <person name="Gonzalez A.J."/>
            <person name="Green P.J."/>
            <person name="Hallab A."/>
            <person name="Hartog M."/>
            <person name="Hua A."/>
            <person name="Humphray S.J."/>
            <person name="Jeong D.H."/>
            <person name="Jing Y."/>
            <person name="Jocker A."/>
            <person name="Kenton S.M."/>
            <person name="Kim D.J."/>
            <person name="Klee K."/>
            <person name="Lai H."/>
            <person name="Lang C."/>
            <person name="Lin S."/>
            <person name="Macmil S.L."/>
            <person name="Magdelenat G."/>
            <person name="Matthews L."/>
            <person name="McCorrison J."/>
            <person name="Monaghan E.L."/>
            <person name="Mun J.H."/>
            <person name="Najar F.Z."/>
            <person name="Nicholson C."/>
            <person name="Noirot C."/>
            <person name="O'Bleness M."/>
            <person name="Paule C.R."/>
            <person name="Poulain J."/>
            <person name="Prion F."/>
            <person name="Qin B."/>
            <person name="Qu C."/>
            <person name="Retzel E.F."/>
            <person name="Riddle C."/>
            <person name="Sallet E."/>
            <person name="Samain S."/>
            <person name="Samson N."/>
            <person name="Sanders I."/>
            <person name="Saurat O."/>
            <person name="Scarpelli C."/>
            <person name="Schiex T."/>
            <person name="Segurens B."/>
            <person name="Severin A.J."/>
            <person name="Sherrier D.J."/>
            <person name="Shi R."/>
            <person name="Sims S."/>
            <person name="Singer S.R."/>
            <person name="Sinharoy S."/>
            <person name="Sterck L."/>
            <person name="Viollet A."/>
            <person name="Wang B.B."/>
            <person name="Wang K."/>
            <person name="Wang M."/>
            <person name="Wang X."/>
            <person name="Warfsmann J."/>
            <person name="Weissenbach J."/>
            <person name="White D.D."/>
            <person name="White J.D."/>
            <person name="Wiley G.B."/>
            <person name="Wincker P."/>
            <person name="Xing Y."/>
            <person name="Yang L."/>
            <person name="Yao Z."/>
            <person name="Ying F."/>
            <person name="Zhai J."/>
            <person name="Zhou L."/>
            <person name="Zuber A."/>
            <person name="Denarie J."/>
            <person name="Dixon R.A."/>
            <person name="May G.D."/>
            <person name="Schwartz D.C."/>
            <person name="Rogers J."/>
            <person name="Quetier F."/>
            <person name="Town C.D."/>
            <person name="Roe B.A."/>
        </authorList>
    </citation>
    <scope>NUCLEOTIDE SEQUENCE [LARGE SCALE GENOMIC DNA]</scope>
    <source>
        <strain evidence="4">A17</strain>
        <strain evidence="5 6">cv. Jemalong A17</strain>
    </source>
</reference>
<evidence type="ECO:0000313" key="4">
    <source>
        <dbReference type="EMBL" id="AES67403.1"/>
    </source>
</evidence>
<evidence type="ECO:0000313" key="5">
    <source>
        <dbReference type="EnsemblPlants" id="AES67403"/>
    </source>
</evidence>
<accession>G7IU53</accession>
<dbReference type="PaxDb" id="3880-AES67403"/>
<reference evidence="5" key="3">
    <citation type="submission" date="2015-04" db="UniProtKB">
        <authorList>
            <consortium name="EnsemblPlants"/>
        </authorList>
    </citation>
    <scope>IDENTIFICATION</scope>
    <source>
        <strain evidence="5">cv. Jemalong A17</strain>
    </source>
</reference>
<evidence type="ECO:0000313" key="6">
    <source>
        <dbReference type="Proteomes" id="UP000002051"/>
    </source>
</evidence>
<evidence type="ECO:0000256" key="3">
    <source>
        <dbReference type="SAM" id="Coils"/>
    </source>
</evidence>
<evidence type="ECO:0000256" key="2">
    <source>
        <dbReference type="ARBA" id="ARBA00023054"/>
    </source>
</evidence>
<dbReference type="Proteomes" id="UP000002051">
    <property type="component" value="Chromosome 2"/>
</dbReference>
<dbReference type="EnsemblPlants" id="AES67403">
    <property type="protein sequence ID" value="AES67403"/>
    <property type="gene ID" value="MTR_2g093240"/>
</dbReference>
<reference evidence="4 6" key="2">
    <citation type="journal article" date="2014" name="BMC Genomics">
        <title>An improved genome release (version Mt4.0) for the model legume Medicago truncatula.</title>
        <authorList>
            <person name="Tang H."/>
            <person name="Krishnakumar V."/>
            <person name="Bidwell S."/>
            <person name="Rosen B."/>
            <person name="Chan A."/>
            <person name="Zhou S."/>
            <person name="Gentzbittel L."/>
            <person name="Childs K.L."/>
            <person name="Yandell M."/>
            <person name="Gundlach H."/>
            <person name="Mayer K.F."/>
            <person name="Schwartz D.C."/>
            <person name="Town C.D."/>
        </authorList>
    </citation>
    <scope>GENOME REANNOTATION</scope>
    <source>
        <strain evidence="5 6">cv. Jemalong A17</strain>
    </source>
</reference>
<keyword evidence="2 3" id="KW-0175">Coiled coil</keyword>
<keyword evidence="6" id="KW-1185">Reference proteome</keyword>
<dbReference type="STRING" id="3880.G7IU53"/>
<sequence length="84" mass="9424">MKEEAEKSNSKVVRVAEQLEAAQVANTEKEDELKRIKVQCDQWRKACRGNCCCVFGRGTVARSKNGNVLKKIGVLWKKSQKISG</sequence>